<gene>
    <name evidence="2" type="ORF">TresaDRAFT_2070</name>
</gene>
<keyword evidence="3" id="KW-1185">Reference proteome</keyword>
<comment type="caution">
    <text evidence="2">The sequence shown here is derived from an EMBL/GenBank/DDBJ whole genome shotgun (WGS) entry which is preliminary data.</text>
</comment>
<proteinExistence type="predicted"/>
<feature type="compositionally biased region" description="Basic residues" evidence="1">
    <location>
        <begin position="109"/>
        <end position="123"/>
    </location>
</feature>
<dbReference type="STRING" id="907348.TresaDRAFT_2070"/>
<evidence type="ECO:0000313" key="2">
    <source>
        <dbReference type="EMBL" id="EIC02428.1"/>
    </source>
</evidence>
<dbReference type="EMBL" id="AGRW01000039">
    <property type="protein sequence ID" value="EIC02428.1"/>
    <property type="molecule type" value="Genomic_DNA"/>
</dbReference>
<sequence>MLNTVASHFFGKYKKIKIDCQLNKTIKKVYNISKTALRAPAHACYNKADFRTRKAQQAQTPNGKIFITRPTPHRKVRHAHRRTLAPTKAELRTRKAPASAISERENHNHHAPHQPRKVRPAHRRTLATTKAELRTRNDQASAIMVKSPNHEHHIKESTSLRFRCRAWV</sequence>
<evidence type="ECO:0000256" key="1">
    <source>
        <dbReference type="SAM" id="MobiDB-lite"/>
    </source>
</evidence>
<feature type="region of interest" description="Disordered" evidence="1">
    <location>
        <begin position="93"/>
        <end position="123"/>
    </location>
</feature>
<organism evidence="2 3">
    <name type="scientific">Treponema saccharophilum DSM 2985</name>
    <dbReference type="NCBI Taxonomy" id="907348"/>
    <lineage>
        <taxon>Bacteria</taxon>
        <taxon>Pseudomonadati</taxon>
        <taxon>Spirochaetota</taxon>
        <taxon>Spirochaetia</taxon>
        <taxon>Spirochaetales</taxon>
        <taxon>Treponemataceae</taxon>
        <taxon>Treponema</taxon>
    </lineage>
</organism>
<dbReference type="AlphaFoldDB" id="H7EIX1"/>
<evidence type="ECO:0000313" key="3">
    <source>
        <dbReference type="Proteomes" id="UP000003571"/>
    </source>
</evidence>
<protein>
    <submittedName>
        <fullName evidence="2">Uncharacterized protein</fullName>
    </submittedName>
</protein>
<name>H7EIX1_9SPIR</name>
<dbReference type="Proteomes" id="UP000003571">
    <property type="component" value="Unassembled WGS sequence"/>
</dbReference>
<reference evidence="2 3" key="1">
    <citation type="submission" date="2011-09" db="EMBL/GenBank/DDBJ databases">
        <title>The draft genome of Treponema saccharophilum DSM 2985.</title>
        <authorList>
            <consortium name="US DOE Joint Genome Institute (JGI-PGF)"/>
            <person name="Lucas S."/>
            <person name="Copeland A."/>
            <person name="Lapidus A."/>
            <person name="Glavina del Rio T."/>
            <person name="Dalin E."/>
            <person name="Tice H."/>
            <person name="Bruce D."/>
            <person name="Goodwin L."/>
            <person name="Pitluck S."/>
            <person name="Peters L."/>
            <person name="Kyrpides N."/>
            <person name="Mavromatis K."/>
            <person name="Ivanova N."/>
            <person name="Markowitz V."/>
            <person name="Cheng J.-F."/>
            <person name="Hugenholtz P."/>
            <person name="Woyke T."/>
            <person name="Wu D."/>
            <person name="Gronow S."/>
            <person name="Wellnitz S."/>
            <person name="Brambilla E."/>
            <person name="Klenk H.-P."/>
            <person name="Eisen J.A."/>
        </authorList>
    </citation>
    <scope>NUCLEOTIDE SEQUENCE [LARGE SCALE GENOMIC DNA]</scope>
    <source>
        <strain evidence="2 3">DSM 2985</strain>
    </source>
</reference>
<accession>H7EIX1</accession>